<sequence>AYLPAHLVDRIDKSIVILNDETTISYMYTLSAVLAENVYLRSPPQKLSPTPEATATRHGPDGVAQKKSRTGRGCLKKLVHGDGRGEEAEVTGRGPQGPQTRMNYIGI</sequence>
<evidence type="ECO:0000256" key="1">
    <source>
        <dbReference type="SAM" id="MobiDB-lite"/>
    </source>
</evidence>
<organism evidence="2 4">
    <name type="scientific">Didymodactylos carnosus</name>
    <dbReference type="NCBI Taxonomy" id="1234261"/>
    <lineage>
        <taxon>Eukaryota</taxon>
        <taxon>Metazoa</taxon>
        <taxon>Spiralia</taxon>
        <taxon>Gnathifera</taxon>
        <taxon>Rotifera</taxon>
        <taxon>Eurotatoria</taxon>
        <taxon>Bdelloidea</taxon>
        <taxon>Philodinida</taxon>
        <taxon>Philodinidae</taxon>
        <taxon>Didymodactylos</taxon>
    </lineage>
</organism>
<feature type="compositionally biased region" description="Polar residues" evidence="1">
    <location>
        <begin position="97"/>
        <end position="107"/>
    </location>
</feature>
<evidence type="ECO:0000313" key="4">
    <source>
        <dbReference type="Proteomes" id="UP000663829"/>
    </source>
</evidence>
<gene>
    <name evidence="2" type="ORF">GPM918_LOCUS33294</name>
    <name evidence="3" type="ORF">SRO942_LOCUS33976</name>
</gene>
<dbReference type="EMBL" id="CAJNOQ010017586">
    <property type="protein sequence ID" value="CAF1402005.1"/>
    <property type="molecule type" value="Genomic_DNA"/>
</dbReference>
<keyword evidence="4" id="KW-1185">Reference proteome</keyword>
<comment type="caution">
    <text evidence="2">The sequence shown here is derived from an EMBL/GenBank/DDBJ whole genome shotgun (WGS) entry which is preliminary data.</text>
</comment>
<feature type="non-terminal residue" evidence="2">
    <location>
        <position position="107"/>
    </location>
</feature>
<feature type="compositionally biased region" description="Basic residues" evidence="1">
    <location>
        <begin position="66"/>
        <end position="78"/>
    </location>
</feature>
<reference evidence="2" key="1">
    <citation type="submission" date="2021-02" db="EMBL/GenBank/DDBJ databases">
        <authorList>
            <person name="Nowell W R."/>
        </authorList>
    </citation>
    <scope>NUCLEOTIDE SEQUENCE</scope>
</reference>
<dbReference type="Proteomes" id="UP000663829">
    <property type="component" value="Unassembled WGS sequence"/>
</dbReference>
<evidence type="ECO:0000313" key="2">
    <source>
        <dbReference type="EMBL" id="CAF1402005.1"/>
    </source>
</evidence>
<protein>
    <submittedName>
        <fullName evidence="2">Uncharacterized protein</fullName>
    </submittedName>
</protein>
<evidence type="ECO:0000313" key="3">
    <source>
        <dbReference type="EMBL" id="CAF4295428.1"/>
    </source>
</evidence>
<feature type="region of interest" description="Disordered" evidence="1">
    <location>
        <begin position="42"/>
        <end position="107"/>
    </location>
</feature>
<dbReference type="EMBL" id="CAJOBC010083008">
    <property type="protein sequence ID" value="CAF4295428.1"/>
    <property type="molecule type" value="Genomic_DNA"/>
</dbReference>
<name>A0A815L6C4_9BILA</name>
<dbReference type="Proteomes" id="UP000681722">
    <property type="component" value="Unassembled WGS sequence"/>
</dbReference>
<accession>A0A815L6C4</accession>
<proteinExistence type="predicted"/>
<dbReference type="AlphaFoldDB" id="A0A815L6C4"/>